<protein>
    <submittedName>
        <fullName evidence="1">Uncharacterized protein</fullName>
    </submittedName>
</protein>
<proteinExistence type="predicted"/>
<sequence>MVAAINQTNTSKKIDINIRAENLIKDTKILNIARLAKMLVDLYGQDEPFKKVGKFEGKEIELYLKELDGYITFIITSDRNNFNCIAEKAKAPIARIIINVKEEKIIPVISSIIRSKSNVFGLAKLLKYIIPRKVKIKG</sequence>
<accession>X1C554</accession>
<name>X1C554_9ZZZZ</name>
<comment type="caution">
    <text evidence="1">The sequence shown here is derived from an EMBL/GenBank/DDBJ whole genome shotgun (WGS) entry which is preliminary data.</text>
</comment>
<gene>
    <name evidence="1" type="ORF">S01H4_44446</name>
</gene>
<reference evidence="1" key="1">
    <citation type="journal article" date="2014" name="Front. Microbiol.">
        <title>High frequency of phylogenetically diverse reductive dehalogenase-homologous genes in deep subseafloor sedimentary metagenomes.</title>
        <authorList>
            <person name="Kawai M."/>
            <person name="Futagami T."/>
            <person name="Toyoda A."/>
            <person name="Takaki Y."/>
            <person name="Nishi S."/>
            <person name="Hori S."/>
            <person name="Arai W."/>
            <person name="Tsubouchi T."/>
            <person name="Morono Y."/>
            <person name="Uchiyama I."/>
            <person name="Ito T."/>
            <person name="Fujiyama A."/>
            <person name="Inagaki F."/>
            <person name="Takami H."/>
        </authorList>
    </citation>
    <scope>NUCLEOTIDE SEQUENCE</scope>
    <source>
        <strain evidence="1">Expedition CK06-06</strain>
    </source>
</reference>
<organism evidence="1">
    <name type="scientific">marine sediment metagenome</name>
    <dbReference type="NCBI Taxonomy" id="412755"/>
    <lineage>
        <taxon>unclassified sequences</taxon>
        <taxon>metagenomes</taxon>
        <taxon>ecological metagenomes</taxon>
    </lineage>
</organism>
<dbReference type="AlphaFoldDB" id="X1C554"/>
<dbReference type="EMBL" id="BART01024646">
    <property type="protein sequence ID" value="GAG91523.1"/>
    <property type="molecule type" value="Genomic_DNA"/>
</dbReference>
<evidence type="ECO:0000313" key="1">
    <source>
        <dbReference type="EMBL" id="GAG91523.1"/>
    </source>
</evidence>
<feature type="non-terminal residue" evidence="1">
    <location>
        <position position="138"/>
    </location>
</feature>